<dbReference type="InterPro" id="IPR020846">
    <property type="entry name" value="MFS_dom"/>
</dbReference>
<dbReference type="InterPro" id="IPR011701">
    <property type="entry name" value="MFS"/>
</dbReference>
<comment type="subcellular location">
    <subcellularLocation>
        <location evidence="1">Membrane</location>
        <topology evidence="1">Multi-pass membrane protein</topology>
    </subcellularLocation>
</comment>
<evidence type="ECO:0000256" key="2">
    <source>
        <dbReference type="ARBA" id="ARBA00006727"/>
    </source>
</evidence>
<dbReference type="Pfam" id="PF07690">
    <property type="entry name" value="MFS_1"/>
    <property type="match status" value="1"/>
</dbReference>
<dbReference type="Proteomes" id="UP000788993">
    <property type="component" value="Unassembled WGS sequence"/>
</dbReference>
<comment type="similarity">
    <text evidence="2">Belongs to the major facilitator superfamily. Monocarboxylate porter (TC 2.A.1.13) family.</text>
</comment>
<sequence>MTTEVELETQVSHRSEEGLLVASDPDEVYYENNKKRSWLVVLGSFFGLLPVWGLANSIGVIQTQLLEYELSGVSTTTVSWIFSIYTALLQICMIFSGTYFDRHGTRLPLIAGTIMMTGSLLGFANSTKVYQSILSFSGVGIASGILSSPLMGAVSQYFPARKRATAMALAGNGGCVGGLIIPTMLRKTYVSLGFAWSMRLLALISFVCLVISIFLVKERRVVEAEQMSRKDTVIFYLTKSFNFKALRDDRKFLFCVLGCVFAEGTVLVTSSLFSFVCIKNGFSSSQAYLFVTVINIGAVAGRLLSGLLADVFFGSYNIIIFLLVITAVFNFVVWMPFKSSPGAMYTYSILYGTFYGGIYSLIPTCCSMIVKKEEFGANYATMYAITGLSLLGLNPAAAAIVGNGTSNKRTNGFIAYASALSLLGAVCISLTRVLCVGAKLKKF</sequence>
<accession>A0A1B7SB43</accession>
<keyword evidence="4" id="KW-1185">Reference proteome</keyword>
<comment type="caution">
    <text evidence="3">The sequence shown here is derived from an EMBL/GenBank/DDBJ whole genome shotgun (WGS) entry which is preliminary data.</text>
</comment>
<reference evidence="3" key="1">
    <citation type="journal article" date="2021" name="Open Biol.">
        <title>Shared evolutionary footprints suggest mitochondrial oxidative damage underlies multiple complex I losses in fungi.</title>
        <authorList>
            <person name="Schikora-Tamarit M.A."/>
            <person name="Marcet-Houben M."/>
            <person name="Nosek J."/>
            <person name="Gabaldon T."/>
        </authorList>
    </citation>
    <scope>NUCLEOTIDE SEQUENCE</scope>
    <source>
        <strain evidence="3">NCAIM Y.01608</strain>
    </source>
</reference>
<protein>
    <submittedName>
        <fullName evidence="3">Uncharacterized protein</fullName>
    </submittedName>
</protein>
<dbReference type="SUPFAM" id="SSF103473">
    <property type="entry name" value="MFS general substrate transporter"/>
    <property type="match status" value="1"/>
</dbReference>
<dbReference type="RefSeq" id="XP_018208660.1">
    <property type="nucleotide sequence ID" value="XM_018355095.1"/>
</dbReference>
<reference evidence="3" key="2">
    <citation type="submission" date="2021-01" db="EMBL/GenBank/DDBJ databases">
        <authorList>
            <person name="Schikora-Tamarit M.A."/>
        </authorList>
    </citation>
    <scope>NUCLEOTIDE SEQUENCE</scope>
    <source>
        <strain evidence="3">NCAIM Y.01608</strain>
    </source>
</reference>
<dbReference type="GO" id="GO:0032218">
    <property type="term" value="P:riboflavin transport"/>
    <property type="evidence" value="ECO:0007669"/>
    <property type="project" value="TreeGrafter"/>
</dbReference>
<evidence type="ECO:0000313" key="3">
    <source>
        <dbReference type="EMBL" id="KAH3659693.1"/>
    </source>
</evidence>
<gene>
    <name evidence="3" type="ORF">OGATHE_005738</name>
</gene>
<proteinExistence type="inferred from homology"/>
<dbReference type="AlphaFoldDB" id="A0A1B7SB43"/>
<dbReference type="InterPro" id="IPR036259">
    <property type="entry name" value="MFS_trans_sf"/>
</dbReference>
<dbReference type="PROSITE" id="PS50850">
    <property type="entry name" value="MFS"/>
    <property type="match status" value="1"/>
</dbReference>
<dbReference type="EMBL" id="JAEUBD010001504">
    <property type="protein sequence ID" value="KAH3659693.1"/>
    <property type="molecule type" value="Genomic_DNA"/>
</dbReference>
<dbReference type="GO" id="GO:0016020">
    <property type="term" value="C:membrane"/>
    <property type="evidence" value="ECO:0007669"/>
    <property type="project" value="UniProtKB-SubCell"/>
</dbReference>
<organism evidence="3 4">
    <name type="scientific">Ogataea polymorpha</name>
    <dbReference type="NCBI Taxonomy" id="460523"/>
    <lineage>
        <taxon>Eukaryota</taxon>
        <taxon>Fungi</taxon>
        <taxon>Dikarya</taxon>
        <taxon>Ascomycota</taxon>
        <taxon>Saccharomycotina</taxon>
        <taxon>Pichiomycetes</taxon>
        <taxon>Pichiales</taxon>
        <taxon>Pichiaceae</taxon>
        <taxon>Ogataea</taxon>
    </lineage>
</organism>
<dbReference type="OrthoDB" id="6509908at2759"/>
<dbReference type="GO" id="GO:0022857">
    <property type="term" value="F:transmembrane transporter activity"/>
    <property type="evidence" value="ECO:0007669"/>
    <property type="project" value="InterPro"/>
</dbReference>
<dbReference type="InterPro" id="IPR050327">
    <property type="entry name" value="Proton-linked_MCT"/>
</dbReference>
<dbReference type="Gene3D" id="1.20.1250.20">
    <property type="entry name" value="MFS general substrate transporter like domains"/>
    <property type="match status" value="1"/>
</dbReference>
<dbReference type="PANTHER" id="PTHR11360:SF177">
    <property type="entry name" value="RIBOFLAVIN TRANSPORTER MCH5"/>
    <property type="match status" value="1"/>
</dbReference>
<name>A0A1B7SB43_9ASCO</name>
<evidence type="ECO:0000313" key="4">
    <source>
        <dbReference type="Proteomes" id="UP000788993"/>
    </source>
</evidence>
<dbReference type="PANTHER" id="PTHR11360">
    <property type="entry name" value="MONOCARBOXYLATE TRANSPORTER"/>
    <property type="match status" value="1"/>
</dbReference>
<evidence type="ECO:0000256" key="1">
    <source>
        <dbReference type="ARBA" id="ARBA00004141"/>
    </source>
</evidence>